<dbReference type="OrthoDB" id="2193432at2759"/>
<feature type="region of interest" description="Disordered" evidence="6">
    <location>
        <begin position="474"/>
        <end position="501"/>
    </location>
</feature>
<dbReference type="GO" id="GO:0046982">
    <property type="term" value="F:protein heterodimerization activity"/>
    <property type="evidence" value="ECO:0007669"/>
    <property type="project" value="InterPro"/>
</dbReference>
<feature type="region of interest" description="Disordered" evidence="6">
    <location>
        <begin position="1"/>
        <end position="29"/>
    </location>
</feature>
<feature type="region of interest" description="Disordered" evidence="6">
    <location>
        <begin position="80"/>
        <end position="158"/>
    </location>
</feature>
<dbReference type="EMBL" id="AZGY01000015">
    <property type="protein sequence ID" value="KZZ92537.1"/>
    <property type="molecule type" value="Genomic_DNA"/>
</dbReference>
<dbReference type="PANTHER" id="PTHR12264:SF21">
    <property type="entry name" value="TRANSCRIPTION INITIATION FACTOR TFIID SUBUNIT 12"/>
    <property type="match status" value="1"/>
</dbReference>
<dbReference type="FunFam" id="1.10.20.10:FF:000037">
    <property type="entry name" value="Transcription initiation factor TFIID subunit 12"/>
    <property type="match status" value="1"/>
</dbReference>
<organism evidence="8 9">
    <name type="scientific">Moelleriella libera RCEF 2490</name>
    <dbReference type="NCBI Taxonomy" id="1081109"/>
    <lineage>
        <taxon>Eukaryota</taxon>
        <taxon>Fungi</taxon>
        <taxon>Dikarya</taxon>
        <taxon>Ascomycota</taxon>
        <taxon>Pezizomycotina</taxon>
        <taxon>Sordariomycetes</taxon>
        <taxon>Hypocreomycetidae</taxon>
        <taxon>Hypocreales</taxon>
        <taxon>Clavicipitaceae</taxon>
        <taxon>Moelleriella</taxon>
    </lineage>
</organism>
<gene>
    <name evidence="8" type="ORF">AAL_06163</name>
</gene>
<feature type="compositionally biased region" description="Low complexity" evidence="6">
    <location>
        <begin position="1"/>
        <end position="21"/>
    </location>
</feature>
<keyword evidence="4" id="KW-0804">Transcription</keyword>
<proteinExistence type="inferred from homology"/>
<dbReference type="GO" id="GO:0003677">
    <property type="term" value="F:DNA binding"/>
    <property type="evidence" value="ECO:0007669"/>
    <property type="project" value="TreeGrafter"/>
</dbReference>
<dbReference type="CDD" id="cd07981">
    <property type="entry name" value="HFD_TAF12"/>
    <property type="match status" value="1"/>
</dbReference>
<dbReference type="Pfam" id="PF03847">
    <property type="entry name" value="TFIID_20kDa"/>
    <property type="match status" value="1"/>
</dbReference>
<evidence type="ECO:0000256" key="3">
    <source>
        <dbReference type="ARBA" id="ARBA00023015"/>
    </source>
</evidence>
<name>A0A167ZE28_9HYPO</name>
<dbReference type="Gene3D" id="1.10.20.10">
    <property type="entry name" value="Histone, subunit A"/>
    <property type="match status" value="1"/>
</dbReference>
<dbReference type="STRING" id="1081109.A0A167ZE28"/>
<keyword evidence="5" id="KW-0539">Nucleus</keyword>
<feature type="region of interest" description="Disordered" evidence="6">
    <location>
        <begin position="346"/>
        <end position="428"/>
    </location>
</feature>
<feature type="compositionally biased region" description="Low complexity" evidence="6">
    <location>
        <begin position="278"/>
        <end position="297"/>
    </location>
</feature>
<feature type="compositionally biased region" description="Low complexity" evidence="6">
    <location>
        <begin position="474"/>
        <end position="484"/>
    </location>
</feature>
<dbReference type="InterPro" id="IPR003228">
    <property type="entry name" value="TFIID_TAF12_dom"/>
</dbReference>
<evidence type="ECO:0000256" key="2">
    <source>
        <dbReference type="ARBA" id="ARBA00007530"/>
    </source>
</evidence>
<feature type="compositionally biased region" description="Low complexity" evidence="6">
    <location>
        <begin position="128"/>
        <end position="158"/>
    </location>
</feature>
<protein>
    <submittedName>
        <fullName evidence="8">Histone-fold protein</fullName>
    </submittedName>
</protein>
<dbReference type="Proteomes" id="UP000078544">
    <property type="component" value="Unassembled WGS sequence"/>
</dbReference>
<evidence type="ECO:0000313" key="8">
    <source>
        <dbReference type="EMBL" id="KZZ92537.1"/>
    </source>
</evidence>
<evidence type="ECO:0000256" key="6">
    <source>
        <dbReference type="SAM" id="MobiDB-lite"/>
    </source>
</evidence>
<dbReference type="GO" id="GO:0005669">
    <property type="term" value="C:transcription factor TFIID complex"/>
    <property type="evidence" value="ECO:0007669"/>
    <property type="project" value="InterPro"/>
</dbReference>
<evidence type="ECO:0000313" key="9">
    <source>
        <dbReference type="Proteomes" id="UP000078544"/>
    </source>
</evidence>
<evidence type="ECO:0000259" key="7">
    <source>
        <dbReference type="Pfam" id="PF03847"/>
    </source>
</evidence>
<dbReference type="SUPFAM" id="SSF47113">
    <property type="entry name" value="Histone-fold"/>
    <property type="match status" value="1"/>
</dbReference>
<accession>A0A167ZE28</accession>
<keyword evidence="9" id="KW-1185">Reference proteome</keyword>
<evidence type="ECO:0000256" key="4">
    <source>
        <dbReference type="ARBA" id="ARBA00023163"/>
    </source>
</evidence>
<keyword evidence="3" id="KW-0805">Transcription regulation</keyword>
<reference evidence="8 9" key="1">
    <citation type="journal article" date="2016" name="Genome Biol. Evol.">
        <title>Divergent and convergent evolution of fungal pathogenicity.</title>
        <authorList>
            <person name="Shang Y."/>
            <person name="Xiao G."/>
            <person name="Zheng P."/>
            <person name="Cen K."/>
            <person name="Zhan S."/>
            <person name="Wang C."/>
        </authorList>
    </citation>
    <scope>NUCLEOTIDE SEQUENCE [LARGE SCALE GENOMIC DNA]</scope>
    <source>
        <strain evidence="8 9">RCEF 2490</strain>
    </source>
</reference>
<feature type="compositionally biased region" description="Polar residues" evidence="6">
    <location>
        <begin position="399"/>
        <end position="409"/>
    </location>
</feature>
<comment type="caution">
    <text evidence="8">The sequence shown here is derived from an EMBL/GenBank/DDBJ whole genome shotgun (WGS) entry which is preliminary data.</text>
</comment>
<dbReference type="PANTHER" id="PTHR12264">
    <property type="entry name" value="TRANSCRIPTION INITIATION FACTOR TFIID SUBUNIT 12"/>
    <property type="match status" value="1"/>
</dbReference>
<dbReference type="GO" id="GO:0051123">
    <property type="term" value="P:RNA polymerase II preinitiation complex assembly"/>
    <property type="evidence" value="ECO:0007669"/>
    <property type="project" value="TreeGrafter"/>
</dbReference>
<feature type="compositionally biased region" description="Polar residues" evidence="6">
    <location>
        <begin position="90"/>
        <end position="127"/>
    </location>
</feature>
<dbReference type="InterPro" id="IPR037794">
    <property type="entry name" value="TAF12"/>
</dbReference>
<feature type="compositionally biased region" description="Polar residues" evidence="6">
    <location>
        <begin position="298"/>
        <end position="320"/>
    </location>
</feature>
<evidence type="ECO:0000256" key="1">
    <source>
        <dbReference type="ARBA" id="ARBA00004123"/>
    </source>
</evidence>
<feature type="domain" description="Transcription initiation factor TFIID subunit 12" evidence="7">
    <location>
        <begin position="563"/>
        <end position="637"/>
    </location>
</feature>
<feature type="region of interest" description="Disordered" evidence="6">
    <location>
        <begin position="276"/>
        <end position="320"/>
    </location>
</feature>
<evidence type="ECO:0000256" key="5">
    <source>
        <dbReference type="ARBA" id="ARBA00023242"/>
    </source>
</evidence>
<dbReference type="GO" id="GO:0017025">
    <property type="term" value="F:TBP-class protein binding"/>
    <property type="evidence" value="ECO:0007669"/>
    <property type="project" value="TreeGrafter"/>
</dbReference>
<sequence>MNPAAGQASQAQSQSGTADQQPIQLPMYQPSHIRSLPLLSEEEKKKYEQGLLGLWAKVNATSPNSKEQIAARNKIGEFSRMLRGKIQARRQGQGQQSDTPAARPPSTQQNPNVSGATGTSQAQSKTHQPQAAAALPQTQAATAPASAPPNANAPAAAGTATGSAAAAAAAHRPRASDAIMQHVNKMTFRPPIHIANKSPVEVAKWAEETREKYGRAFMAMESNRSKIQAMEKIMKDRTAAGKSFSEEEMRQYTAKREQHLKAYNEAHKWVDNVRKQQEGIQASQQQQAGTVAGQNGATSATTGIQQTANTPSNATTAQNNVQPATQHVASANAAVNAAIEAAREKSSQLAAGGPRPPAAGAASSLATAPNQARPVPQPPQQTQGQSQVKTEQLPPPPVNTIQANASGPNTAPRVATPQSATPVGPARPLTHSAAMTLANQRAASTPNSAANQGQQSAAVLAANSAVIGAVNQTGAAPQQGQQGHPHAHPSQTHTGFQNKMPIPKQLPEKATAIPQGVVLGGGVSAGRPTMSQGGGTLGGVMNQPAMTRIPAYSHDAEGDHVLSKKKLDELVRQVSGGGGDSQDGNLLTPEVEESVLNMADSFVDNVLHAACRNAKERGSKVLEIRDIQLVLERTYNIRVPGYSSDELRTVRKIQPSAGWIAKMSAVQAAKVMPGKGDT</sequence>
<dbReference type="AlphaFoldDB" id="A0A167ZE28"/>
<dbReference type="GO" id="GO:0000124">
    <property type="term" value="C:SAGA complex"/>
    <property type="evidence" value="ECO:0007669"/>
    <property type="project" value="InterPro"/>
</dbReference>
<comment type="similarity">
    <text evidence="2">Belongs to the TAF12 family.</text>
</comment>
<feature type="compositionally biased region" description="Low complexity" evidence="6">
    <location>
        <begin position="349"/>
        <end position="387"/>
    </location>
</feature>
<dbReference type="InterPro" id="IPR009072">
    <property type="entry name" value="Histone-fold"/>
</dbReference>
<comment type="subcellular location">
    <subcellularLocation>
        <location evidence="1">Nucleus</location>
    </subcellularLocation>
</comment>